<name>A0A835RVZ9_VANPL</name>
<reference evidence="6 7" key="1">
    <citation type="journal article" date="2020" name="Nat. Food">
        <title>A phased Vanilla planifolia genome enables genetic improvement of flavour and production.</title>
        <authorList>
            <person name="Hasing T."/>
            <person name="Tang H."/>
            <person name="Brym M."/>
            <person name="Khazi F."/>
            <person name="Huang T."/>
            <person name="Chambers A.H."/>
        </authorList>
    </citation>
    <scope>NUCLEOTIDE SEQUENCE [LARGE SCALE GENOMIC DNA]</scope>
    <source>
        <tissue evidence="4">Leaf</tissue>
    </source>
</reference>
<feature type="chain" id="PRO_5036418112" evidence="2">
    <location>
        <begin position="29"/>
        <end position="65"/>
    </location>
</feature>
<protein>
    <submittedName>
        <fullName evidence="4">Uncharacterized protein</fullName>
    </submittedName>
</protein>
<keyword evidence="1" id="KW-1133">Transmembrane helix</keyword>
<keyword evidence="2" id="KW-0732">Signal</keyword>
<gene>
    <name evidence="5" type="ORF">HPP92_006184</name>
    <name evidence="4" type="ORF">HPP92_006481</name>
    <name evidence="3" type="ORF">HPP92_026894</name>
</gene>
<dbReference type="EMBL" id="JADCNL010000002">
    <property type="protein sequence ID" value="KAG0493083.1"/>
    <property type="molecule type" value="Genomic_DNA"/>
</dbReference>
<feature type="signal peptide" evidence="2">
    <location>
        <begin position="1"/>
        <end position="28"/>
    </location>
</feature>
<keyword evidence="1" id="KW-0812">Transmembrane</keyword>
<dbReference type="EMBL" id="JADCNM010000134">
    <property type="protein sequence ID" value="KAG0450165.1"/>
    <property type="molecule type" value="Genomic_DNA"/>
</dbReference>
<dbReference type="EMBL" id="JADCNM010000002">
    <property type="protein sequence ID" value="KAG0495190.1"/>
    <property type="molecule type" value="Genomic_DNA"/>
</dbReference>
<sequence length="65" mass="6289">MACVRSKAVALLAFASVTISSLASFVSAAEAPAPAPASGASDLSLQIASALFMSSVALLIGALHG</sequence>
<evidence type="ECO:0000313" key="7">
    <source>
        <dbReference type="Proteomes" id="UP000639772"/>
    </source>
</evidence>
<evidence type="ECO:0000313" key="4">
    <source>
        <dbReference type="EMBL" id="KAG0493083.1"/>
    </source>
</evidence>
<dbReference type="Proteomes" id="UP000636800">
    <property type="component" value="Chromosome 2"/>
</dbReference>
<dbReference type="AlphaFoldDB" id="A0A835RVZ9"/>
<organism evidence="4 6">
    <name type="scientific">Vanilla planifolia</name>
    <name type="common">Vanilla</name>
    <dbReference type="NCBI Taxonomy" id="51239"/>
    <lineage>
        <taxon>Eukaryota</taxon>
        <taxon>Viridiplantae</taxon>
        <taxon>Streptophyta</taxon>
        <taxon>Embryophyta</taxon>
        <taxon>Tracheophyta</taxon>
        <taxon>Spermatophyta</taxon>
        <taxon>Magnoliopsida</taxon>
        <taxon>Liliopsida</taxon>
        <taxon>Asparagales</taxon>
        <taxon>Orchidaceae</taxon>
        <taxon>Vanilloideae</taxon>
        <taxon>Vanilleae</taxon>
        <taxon>Vanilla</taxon>
    </lineage>
</organism>
<accession>A0A835RVZ9</accession>
<dbReference type="Proteomes" id="UP000639772">
    <property type="component" value="Unassembled WGS sequence"/>
</dbReference>
<evidence type="ECO:0000256" key="1">
    <source>
        <dbReference type="SAM" id="Phobius"/>
    </source>
</evidence>
<comment type="caution">
    <text evidence="4">The sequence shown here is derived from an EMBL/GenBank/DDBJ whole genome shotgun (WGS) entry which is preliminary data.</text>
</comment>
<evidence type="ECO:0000256" key="2">
    <source>
        <dbReference type="SAM" id="SignalP"/>
    </source>
</evidence>
<keyword evidence="6" id="KW-1185">Reference proteome</keyword>
<keyword evidence="1" id="KW-0472">Membrane</keyword>
<evidence type="ECO:0000313" key="5">
    <source>
        <dbReference type="EMBL" id="KAG0495190.1"/>
    </source>
</evidence>
<evidence type="ECO:0000313" key="3">
    <source>
        <dbReference type="EMBL" id="KAG0450165.1"/>
    </source>
</evidence>
<feature type="transmembrane region" description="Helical" evidence="1">
    <location>
        <begin position="44"/>
        <end position="63"/>
    </location>
</feature>
<evidence type="ECO:0000313" key="6">
    <source>
        <dbReference type="Proteomes" id="UP000636800"/>
    </source>
</evidence>
<proteinExistence type="predicted"/>